<gene>
    <name evidence="1" type="ORF">HNQ77_001408</name>
</gene>
<reference evidence="1 2" key="1">
    <citation type="submission" date="2020-08" db="EMBL/GenBank/DDBJ databases">
        <title>Genomic Encyclopedia of Type Strains, Phase IV (KMG-IV): sequencing the most valuable type-strain genomes for metagenomic binning, comparative biology and taxonomic classification.</title>
        <authorList>
            <person name="Goeker M."/>
        </authorList>
    </citation>
    <scope>NUCLEOTIDE SEQUENCE [LARGE SCALE GENOMIC DNA]</scope>
    <source>
        <strain evidence="1 2">DSM 103733</strain>
    </source>
</reference>
<evidence type="ECO:0008006" key="3">
    <source>
        <dbReference type="Google" id="ProtNLM"/>
    </source>
</evidence>
<dbReference type="Proteomes" id="UP000538666">
    <property type="component" value="Unassembled WGS sequence"/>
</dbReference>
<keyword evidence="2" id="KW-1185">Reference proteome</keyword>
<sequence>MLQLLLDEHISPDVAKGLRRRDEPLTVYAMTEWQDGNFLGRDDAACLTEAAARKLTLVTYDRRTIPPLLKTWAESGLSHTGVIFIDDKTIAPSDIGGLVVALARLAKDARHWNWTDRICFLTR</sequence>
<dbReference type="EMBL" id="JACHEK010000002">
    <property type="protein sequence ID" value="MBB6143464.1"/>
    <property type="molecule type" value="Genomic_DNA"/>
</dbReference>
<evidence type="ECO:0000313" key="2">
    <source>
        <dbReference type="Proteomes" id="UP000538666"/>
    </source>
</evidence>
<protein>
    <recommendedName>
        <fullName evidence="3">DUF5615 domain-containing protein</fullName>
    </recommendedName>
</protein>
<comment type="caution">
    <text evidence="1">The sequence shown here is derived from an EMBL/GenBank/DDBJ whole genome shotgun (WGS) entry which is preliminary data.</text>
</comment>
<accession>A0A841JZN2</accession>
<dbReference type="AlphaFoldDB" id="A0A841JZN2"/>
<dbReference type="RefSeq" id="WP_050062336.1">
    <property type="nucleotide sequence ID" value="NZ_JACHEK010000002.1"/>
</dbReference>
<organism evidence="1 2">
    <name type="scientific">Silvibacterium bohemicum</name>
    <dbReference type="NCBI Taxonomy" id="1577686"/>
    <lineage>
        <taxon>Bacteria</taxon>
        <taxon>Pseudomonadati</taxon>
        <taxon>Acidobacteriota</taxon>
        <taxon>Terriglobia</taxon>
        <taxon>Terriglobales</taxon>
        <taxon>Acidobacteriaceae</taxon>
        <taxon>Silvibacterium</taxon>
    </lineage>
</organism>
<name>A0A841JZN2_9BACT</name>
<dbReference type="OrthoDB" id="582719at2"/>
<proteinExistence type="predicted"/>
<evidence type="ECO:0000313" key="1">
    <source>
        <dbReference type="EMBL" id="MBB6143464.1"/>
    </source>
</evidence>